<feature type="domain" description="NAC" evidence="7">
    <location>
        <begin position="8"/>
        <end position="170"/>
    </location>
</feature>
<dbReference type="RefSeq" id="XP_073355084.1">
    <property type="nucleotide sequence ID" value="XM_073498983.1"/>
</dbReference>
<dbReference type="EnsemblPlants" id="AET5Gv21191900.1">
    <property type="protein sequence ID" value="AET5Gv21191900.1"/>
    <property type="gene ID" value="AET5Gv21191900"/>
</dbReference>
<reference evidence="8" key="3">
    <citation type="journal article" date="2017" name="Nature">
        <title>Genome sequence of the progenitor of the wheat D genome Aegilops tauschii.</title>
        <authorList>
            <person name="Luo M.C."/>
            <person name="Gu Y.Q."/>
            <person name="Puiu D."/>
            <person name="Wang H."/>
            <person name="Twardziok S.O."/>
            <person name="Deal K.R."/>
            <person name="Huo N."/>
            <person name="Zhu T."/>
            <person name="Wang L."/>
            <person name="Wang Y."/>
            <person name="McGuire P.E."/>
            <person name="Liu S."/>
            <person name="Long H."/>
            <person name="Ramasamy R.K."/>
            <person name="Rodriguez J.C."/>
            <person name="Van S.L."/>
            <person name="Yuan L."/>
            <person name="Wang Z."/>
            <person name="Xia Z."/>
            <person name="Xiao L."/>
            <person name="Anderson O.D."/>
            <person name="Ouyang S."/>
            <person name="Liang Y."/>
            <person name="Zimin A.V."/>
            <person name="Pertea G."/>
            <person name="Qi P."/>
            <person name="Bennetzen J.L."/>
            <person name="Dai X."/>
            <person name="Dawson M.W."/>
            <person name="Muller H.G."/>
            <person name="Kugler K."/>
            <person name="Rivarola-Duarte L."/>
            <person name="Spannagl M."/>
            <person name="Mayer K.F.X."/>
            <person name="Lu F.H."/>
            <person name="Bevan M.W."/>
            <person name="Leroy P."/>
            <person name="Li P."/>
            <person name="You F.M."/>
            <person name="Sun Q."/>
            <person name="Liu Z."/>
            <person name="Lyons E."/>
            <person name="Wicker T."/>
            <person name="Salzberg S.L."/>
            <person name="Devos K.M."/>
            <person name="Dvorak J."/>
        </authorList>
    </citation>
    <scope>NUCLEOTIDE SEQUENCE [LARGE SCALE GENOMIC DNA]</scope>
    <source>
        <strain evidence="8">cv. AL8/78</strain>
    </source>
</reference>
<dbReference type="GO" id="GO:0005634">
    <property type="term" value="C:nucleus"/>
    <property type="evidence" value="ECO:0007669"/>
    <property type="project" value="UniProtKB-SubCell"/>
</dbReference>
<evidence type="ECO:0000313" key="9">
    <source>
        <dbReference type="Proteomes" id="UP000015105"/>
    </source>
</evidence>
<dbReference type="RefSeq" id="XP_073355079.1">
    <property type="nucleotide sequence ID" value="XM_073498978.1"/>
</dbReference>
<dbReference type="GeneID" id="141022723"/>
<evidence type="ECO:0000256" key="4">
    <source>
        <dbReference type="ARBA" id="ARBA00023163"/>
    </source>
</evidence>
<keyword evidence="3" id="KW-0238">DNA-binding</keyword>
<proteinExistence type="predicted"/>
<dbReference type="Gene3D" id="2.170.150.80">
    <property type="entry name" value="NAC domain"/>
    <property type="match status" value="1"/>
</dbReference>
<name>A0A453MHV0_AEGTS</name>
<dbReference type="GO" id="GO:0003677">
    <property type="term" value="F:DNA binding"/>
    <property type="evidence" value="ECO:0007669"/>
    <property type="project" value="UniProtKB-KW"/>
</dbReference>
<dbReference type="RefSeq" id="XP_073355085.1">
    <property type="nucleotide sequence ID" value="XM_073498984.1"/>
</dbReference>
<dbReference type="Proteomes" id="UP000015105">
    <property type="component" value="Chromosome 5D"/>
</dbReference>
<evidence type="ECO:0000313" key="8">
    <source>
        <dbReference type="EnsemblPlants" id="AET5Gv21191900.1"/>
    </source>
</evidence>
<dbReference type="SUPFAM" id="SSF101941">
    <property type="entry name" value="NAC domain"/>
    <property type="match status" value="1"/>
</dbReference>
<dbReference type="Pfam" id="PF02365">
    <property type="entry name" value="NAM"/>
    <property type="match status" value="1"/>
</dbReference>
<accession>A0A453MHV0</accession>
<dbReference type="RefSeq" id="XP_073355086.1">
    <property type="nucleotide sequence ID" value="XM_073498985.1"/>
</dbReference>
<dbReference type="GeneID" id="141022720"/>
<evidence type="ECO:0000256" key="5">
    <source>
        <dbReference type="ARBA" id="ARBA00023242"/>
    </source>
</evidence>
<dbReference type="RefSeq" id="XP_073355083.1">
    <property type="nucleotide sequence ID" value="XM_073498982.1"/>
</dbReference>
<dbReference type="RefSeq" id="XP_073355082.1">
    <property type="nucleotide sequence ID" value="XM_073498981.1"/>
</dbReference>
<dbReference type="GeneID" id="141022718"/>
<dbReference type="RefSeq" id="XP_073355081.1">
    <property type="nucleotide sequence ID" value="XM_073498980.1"/>
</dbReference>
<keyword evidence="5" id="KW-0539">Nucleus</keyword>
<dbReference type="RefSeq" id="XP_073355077.1">
    <property type="nucleotide sequence ID" value="XM_073498976.1"/>
</dbReference>
<evidence type="ECO:0000256" key="6">
    <source>
        <dbReference type="SAM" id="MobiDB-lite"/>
    </source>
</evidence>
<dbReference type="RefSeq" id="XP_073355087.1">
    <property type="nucleotide sequence ID" value="XM_073498986.1"/>
</dbReference>
<dbReference type="GO" id="GO:0006355">
    <property type="term" value="P:regulation of DNA-templated transcription"/>
    <property type="evidence" value="ECO:0007669"/>
    <property type="project" value="InterPro"/>
</dbReference>
<reference evidence="8" key="4">
    <citation type="submission" date="2019-03" db="UniProtKB">
        <authorList>
            <consortium name="EnsemblPlants"/>
        </authorList>
    </citation>
    <scope>IDENTIFICATION</scope>
</reference>
<dbReference type="RefSeq" id="XP_073355080.1">
    <property type="nucleotide sequence ID" value="XM_073498979.1"/>
</dbReference>
<dbReference type="GeneID" id="141022728"/>
<comment type="subcellular location">
    <subcellularLocation>
        <location evidence="1">Nucleus</location>
    </subcellularLocation>
</comment>
<dbReference type="GeneID" id="141022722"/>
<keyword evidence="9" id="KW-1185">Reference proteome</keyword>
<evidence type="ECO:0000256" key="1">
    <source>
        <dbReference type="ARBA" id="ARBA00004123"/>
    </source>
</evidence>
<reference evidence="8" key="5">
    <citation type="journal article" date="2021" name="G3 (Bethesda)">
        <title>Aegilops tauschii genome assembly Aet v5.0 features greater sequence contiguity and improved annotation.</title>
        <authorList>
            <person name="Wang L."/>
            <person name="Zhu T."/>
            <person name="Rodriguez J.C."/>
            <person name="Deal K.R."/>
            <person name="Dubcovsky J."/>
            <person name="McGuire P.E."/>
            <person name="Lux T."/>
            <person name="Spannagl M."/>
            <person name="Mayer K.F.X."/>
            <person name="Baldrich P."/>
            <person name="Meyers B.C."/>
            <person name="Huo N."/>
            <person name="Gu Y.Q."/>
            <person name="Zhou H."/>
            <person name="Devos K.M."/>
            <person name="Bennetzen J.L."/>
            <person name="Unver T."/>
            <person name="Budak H."/>
            <person name="Gulick P.J."/>
            <person name="Galiba G."/>
            <person name="Kalapos B."/>
            <person name="Nelson D.R."/>
            <person name="Li P."/>
            <person name="You F.M."/>
            <person name="Luo M.C."/>
            <person name="Dvorak J."/>
        </authorList>
    </citation>
    <scope>NUCLEOTIDE SEQUENCE [LARGE SCALE GENOMIC DNA]</scope>
    <source>
        <strain evidence="8">cv. AL8/78</strain>
    </source>
</reference>
<dbReference type="STRING" id="200361.A0A453MHV0"/>
<dbReference type="GeneID" id="141022727"/>
<dbReference type="PANTHER" id="PTHR31719:SF179">
    <property type="entry name" value="OS08G0148400 PROTEIN"/>
    <property type="match status" value="1"/>
</dbReference>
<dbReference type="GeneID" id="141022725"/>
<reference evidence="9" key="2">
    <citation type="journal article" date="2017" name="Nat. Plants">
        <title>The Aegilops tauschii genome reveals multiple impacts of transposons.</title>
        <authorList>
            <person name="Zhao G."/>
            <person name="Zou C."/>
            <person name="Li K."/>
            <person name="Wang K."/>
            <person name="Li T."/>
            <person name="Gao L."/>
            <person name="Zhang X."/>
            <person name="Wang H."/>
            <person name="Yang Z."/>
            <person name="Liu X."/>
            <person name="Jiang W."/>
            <person name="Mao L."/>
            <person name="Kong X."/>
            <person name="Jiao Y."/>
            <person name="Jia J."/>
        </authorList>
    </citation>
    <scope>NUCLEOTIDE SEQUENCE [LARGE SCALE GENOMIC DNA]</scope>
    <source>
        <strain evidence="9">cv. AL8/78</strain>
    </source>
</reference>
<dbReference type="GeneID" id="141022730"/>
<evidence type="ECO:0000259" key="7">
    <source>
        <dbReference type="PROSITE" id="PS51005"/>
    </source>
</evidence>
<dbReference type="PANTHER" id="PTHR31719">
    <property type="entry name" value="NAC TRANSCRIPTION FACTOR 56"/>
    <property type="match status" value="1"/>
</dbReference>
<dbReference type="GeneID" id="141022726"/>
<dbReference type="GeneID" id="141022719"/>
<dbReference type="InterPro" id="IPR003441">
    <property type="entry name" value="NAC-dom"/>
</dbReference>
<organism evidence="8 9">
    <name type="scientific">Aegilops tauschii subsp. strangulata</name>
    <name type="common">Goatgrass</name>
    <dbReference type="NCBI Taxonomy" id="200361"/>
    <lineage>
        <taxon>Eukaryota</taxon>
        <taxon>Viridiplantae</taxon>
        <taxon>Streptophyta</taxon>
        <taxon>Embryophyta</taxon>
        <taxon>Tracheophyta</taxon>
        <taxon>Spermatophyta</taxon>
        <taxon>Magnoliopsida</taxon>
        <taxon>Liliopsida</taxon>
        <taxon>Poales</taxon>
        <taxon>Poaceae</taxon>
        <taxon>BOP clade</taxon>
        <taxon>Pooideae</taxon>
        <taxon>Triticodae</taxon>
        <taxon>Triticeae</taxon>
        <taxon>Triticinae</taxon>
        <taxon>Aegilops</taxon>
    </lineage>
</organism>
<sequence>MADGKLDPPAGYAFDPAEHELITKFLRPRIADAFFASRLIHEFDAYSAAPGDLVEMYQHAQGTDKGDGKGGVWYFFTPARRHQTKGGRGGGRRQRGVADAGEGYYWHSEKGGIPVLDNQGKLVGHRRNLSYVKKLPGEKERIRIGWCMNEYSDDKQDGLVLCKVCVSRHRSETTYHEVINAPGSRKRKAADVQHPDAPRPQTPRRQEPPIVQQPGMLHEYGRWFMSDEGETFLPPGAVDDGSVDPGGFFTDDMLQDFPVLHDAVVAQGFLPGKLDGEVQEGTSAADDEDEAFRCTLDELLGLCDDTTVLV</sequence>
<reference evidence="9" key="1">
    <citation type="journal article" date="2014" name="Science">
        <title>Ancient hybridizations among the ancestral genomes of bread wheat.</title>
        <authorList>
            <consortium name="International Wheat Genome Sequencing Consortium,"/>
            <person name="Marcussen T."/>
            <person name="Sandve S.R."/>
            <person name="Heier L."/>
            <person name="Spannagl M."/>
            <person name="Pfeifer M."/>
            <person name="Jakobsen K.S."/>
            <person name="Wulff B.B."/>
            <person name="Steuernagel B."/>
            <person name="Mayer K.F."/>
            <person name="Olsen O.A."/>
        </authorList>
    </citation>
    <scope>NUCLEOTIDE SEQUENCE [LARGE SCALE GENOMIC DNA]</scope>
    <source>
        <strain evidence="9">cv. AL8/78</strain>
    </source>
</reference>
<dbReference type="RefSeq" id="XP_073355089.1">
    <property type="nucleotide sequence ID" value="XM_073498988.1"/>
</dbReference>
<dbReference type="AlphaFoldDB" id="A0A453MHV0"/>
<evidence type="ECO:0000256" key="2">
    <source>
        <dbReference type="ARBA" id="ARBA00023015"/>
    </source>
</evidence>
<dbReference type="PROSITE" id="PS51005">
    <property type="entry name" value="NAC"/>
    <property type="match status" value="1"/>
</dbReference>
<dbReference type="GeneID" id="141022729"/>
<evidence type="ECO:0000256" key="3">
    <source>
        <dbReference type="ARBA" id="ARBA00023125"/>
    </source>
</evidence>
<dbReference type="GeneID" id="141022724"/>
<dbReference type="InterPro" id="IPR036093">
    <property type="entry name" value="NAC_dom_sf"/>
</dbReference>
<dbReference type="RefSeq" id="XP_073355078.1">
    <property type="nucleotide sequence ID" value="XM_073498977.1"/>
</dbReference>
<feature type="region of interest" description="Disordered" evidence="6">
    <location>
        <begin position="181"/>
        <end position="209"/>
    </location>
</feature>
<protein>
    <recommendedName>
        <fullName evidence="7">NAC domain-containing protein</fullName>
    </recommendedName>
</protein>
<dbReference type="Gramene" id="AET5Gv21191900.1">
    <property type="protein sequence ID" value="AET5Gv21191900.1"/>
    <property type="gene ID" value="AET5Gv21191900"/>
</dbReference>
<dbReference type="GeneID" id="141022721"/>
<keyword evidence="4" id="KW-0804">Transcription</keyword>
<keyword evidence="2" id="KW-0805">Transcription regulation</keyword>
<dbReference type="RefSeq" id="XP_073355088.1">
    <property type="nucleotide sequence ID" value="XM_073498987.1"/>
</dbReference>